<reference evidence="3 4" key="1">
    <citation type="journal article" date="2023" name="Proc. Natl. Acad. Sci. U.S.A.">
        <title>A global phylogenomic analysis of the shiitake genus Lentinula.</title>
        <authorList>
            <person name="Sierra-Patev S."/>
            <person name="Min B."/>
            <person name="Naranjo-Ortiz M."/>
            <person name="Looney B."/>
            <person name="Konkel Z."/>
            <person name="Slot J.C."/>
            <person name="Sakamoto Y."/>
            <person name="Steenwyk J.L."/>
            <person name="Rokas A."/>
            <person name="Carro J."/>
            <person name="Camarero S."/>
            <person name="Ferreira P."/>
            <person name="Molpeceres G."/>
            <person name="Ruiz-Duenas F.J."/>
            <person name="Serrano A."/>
            <person name="Henrissat B."/>
            <person name="Drula E."/>
            <person name="Hughes K.W."/>
            <person name="Mata J.L."/>
            <person name="Ishikawa N.K."/>
            <person name="Vargas-Isla R."/>
            <person name="Ushijima S."/>
            <person name="Smith C.A."/>
            <person name="Donoghue J."/>
            <person name="Ahrendt S."/>
            <person name="Andreopoulos W."/>
            <person name="He G."/>
            <person name="LaButti K."/>
            <person name="Lipzen A."/>
            <person name="Ng V."/>
            <person name="Riley R."/>
            <person name="Sandor L."/>
            <person name="Barry K."/>
            <person name="Martinez A.T."/>
            <person name="Xiao Y."/>
            <person name="Gibbons J.G."/>
            <person name="Terashima K."/>
            <person name="Grigoriev I.V."/>
            <person name="Hibbett D."/>
        </authorList>
    </citation>
    <scope>NUCLEOTIDE SEQUENCE [LARGE SCALE GENOMIC DNA]</scope>
    <source>
        <strain evidence="3 4">TFB7810</strain>
    </source>
</reference>
<keyword evidence="2" id="KW-0812">Transmembrane</keyword>
<feature type="compositionally biased region" description="Basic and acidic residues" evidence="1">
    <location>
        <begin position="358"/>
        <end position="369"/>
    </location>
</feature>
<sequence>MTQNSAEEQQHAIVLLYNGGHVIAVIPQTFAYGIYAVFFSVSSYVMFRRGLATLARKALFGISIFMFLMSTIHWTASIVTLIRIIQVWFLALDPDAQKPPSFLPLFNALILVNFFLSDGVVVWRAWVLCSVDGTKILMMCLFMLGLVFISVIATIAFRITLMVSGVVHPGSDPLAVQFTQAINVTQVATLVLSLSTNLLATFLISLKAWKSRIEIRNILDSSTDRQSRAGKIFALLIETGVIYSISCLMVLVSSLIPLKGLDGTVGDLYTPLSAQLAGIYPIVVLLLISHSYTLDRTVPAFSSGLEQLDENQIPNTHSGPLETMRFRGNHHRESAIAAGHFFGNRSDDSSRSELNGQQKHENANEDGQK</sequence>
<evidence type="ECO:0000313" key="4">
    <source>
        <dbReference type="Proteomes" id="UP001142393"/>
    </source>
</evidence>
<accession>A0A9W8P9F0</accession>
<feature type="transmembrane region" description="Helical" evidence="2">
    <location>
        <begin position="232"/>
        <end position="256"/>
    </location>
</feature>
<protein>
    <submittedName>
        <fullName evidence="3">Uncharacterized protein</fullName>
    </submittedName>
</protein>
<evidence type="ECO:0000313" key="3">
    <source>
        <dbReference type="EMBL" id="KAJ3749586.1"/>
    </source>
</evidence>
<evidence type="ECO:0000256" key="2">
    <source>
        <dbReference type="SAM" id="Phobius"/>
    </source>
</evidence>
<keyword evidence="4" id="KW-1185">Reference proteome</keyword>
<feature type="transmembrane region" description="Helical" evidence="2">
    <location>
        <begin position="59"/>
        <end position="85"/>
    </location>
</feature>
<comment type="caution">
    <text evidence="3">The sequence shown here is derived from an EMBL/GenBank/DDBJ whole genome shotgun (WGS) entry which is preliminary data.</text>
</comment>
<feature type="transmembrane region" description="Helical" evidence="2">
    <location>
        <begin position="181"/>
        <end position="206"/>
    </location>
</feature>
<gene>
    <name evidence="3" type="ORF">DFH05DRAFT_693621</name>
</gene>
<feature type="region of interest" description="Disordered" evidence="1">
    <location>
        <begin position="341"/>
        <end position="369"/>
    </location>
</feature>
<evidence type="ECO:0000256" key="1">
    <source>
        <dbReference type="SAM" id="MobiDB-lite"/>
    </source>
</evidence>
<proteinExistence type="predicted"/>
<dbReference type="AlphaFoldDB" id="A0A9W8P9F0"/>
<feature type="transmembrane region" description="Helical" evidence="2">
    <location>
        <begin position="105"/>
        <end position="129"/>
    </location>
</feature>
<keyword evidence="2" id="KW-1133">Transmembrane helix</keyword>
<name>A0A9W8P9F0_9AGAR</name>
<feature type="transmembrane region" description="Helical" evidence="2">
    <location>
        <begin position="136"/>
        <end position="161"/>
    </location>
</feature>
<dbReference type="EMBL" id="JANVFU010000002">
    <property type="protein sequence ID" value="KAJ3749586.1"/>
    <property type="molecule type" value="Genomic_DNA"/>
</dbReference>
<feature type="transmembrane region" description="Helical" evidence="2">
    <location>
        <begin position="29"/>
        <end position="47"/>
    </location>
</feature>
<keyword evidence="2" id="KW-0472">Membrane</keyword>
<organism evidence="3 4">
    <name type="scientific">Lentinula detonsa</name>
    <dbReference type="NCBI Taxonomy" id="2804962"/>
    <lineage>
        <taxon>Eukaryota</taxon>
        <taxon>Fungi</taxon>
        <taxon>Dikarya</taxon>
        <taxon>Basidiomycota</taxon>
        <taxon>Agaricomycotina</taxon>
        <taxon>Agaricomycetes</taxon>
        <taxon>Agaricomycetidae</taxon>
        <taxon>Agaricales</taxon>
        <taxon>Marasmiineae</taxon>
        <taxon>Omphalotaceae</taxon>
        <taxon>Lentinula</taxon>
    </lineage>
</organism>
<feature type="transmembrane region" description="Helical" evidence="2">
    <location>
        <begin position="268"/>
        <end position="288"/>
    </location>
</feature>
<dbReference type="Proteomes" id="UP001142393">
    <property type="component" value="Unassembled WGS sequence"/>
</dbReference>